<evidence type="ECO:0000313" key="7">
    <source>
        <dbReference type="EMBL" id="MDW0113354.1"/>
    </source>
</evidence>
<gene>
    <name evidence="4 7" type="primary">truA</name>
    <name evidence="7" type="ORF">QT711_09165</name>
</gene>
<dbReference type="EMBL" id="JAUBDI010000007">
    <property type="protein sequence ID" value="MDW0113354.1"/>
    <property type="molecule type" value="Genomic_DNA"/>
</dbReference>
<dbReference type="InterPro" id="IPR020095">
    <property type="entry name" value="PsdUridine_synth_TruA_C"/>
</dbReference>
<protein>
    <recommendedName>
        <fullName evidence="4">tRNA pseudouridine synthase A</fullName>
        <ecNumber evidence="4">5.4.99.12</ecNumber>
    </recommendedName>
    <alternativeName>
        <fullName evidence="4">tRNA pseudouridine(38-40) synthase</fullName>
    </alternativeName>
    <alternativeName>
        <fullName evidence="4">tRNA pseudouridylate synthase I</fullName>
    </alternativeName>
    <alternativeName>
        <fullName evidence="4">tRNA-uridine isomerase I</fullName>
    </alternativeName>
</protein>
<dbReference type="GO" id="GO:0160147">
    <property type="term" value="F:tRNA pseudouridine(38-40) synthase activity"/>
    <property type="evidence" value="ECO:0007669"/>
    <property type="project" value="UniProtKB-EC"/>
</dbReference>
<organism evidence="7 8">
    <name type="scientific">Sporosarcina saromensis</name>
    <dbReference type="NCBI Taxonomy" id="359365"/>
    <lineage>
        <taxon>Bacteria</taxon>
        <taxon>Bacillati</taxon>
        <taxon>Bacillota</taxon>
        <taxon>Bacilli</taxon>
        <taxon>Bacillales</taxon>
        <taxon>Caryophanaceae</taxon>
        <taxon>Sporosarcina</taxon>
    </lineage>
</organism>
<dbReference type="NCBIfam" id="TIGR00071">
    <property type="entry name" value="hisT_truA"/>
    <property type="match status" value="1"/>
</dbReference>
<keyword evidence="8" id="KW-1185">Reference proteome</keyword>
<feature type="binding site" evidence="4">
    <location>
        <position position="111"/>
    </location>
    <ligand>
        <name>substrate</name>
    </ligand>
</feature>
<evidence type="ECO:0000256" key="2">
    <source>
        <dbReference type="ARBA" id="ARBA00022694"/>
    </source>
</evidence>
<comment type="caution">
    <text evidence="7">The sequence shown here is derived from an EMBL/GenBank/DDBJ whole genome shotgun (WGS) entry which is preliminary data.</text>
</comment>
<comment type="catalytic activity">
    <reaction evidence="4 5">
        <text>uridine(38/39/40) in tRNA = pseudouridine(38/39/40) in tRNA</text>
        <dbReference type="Rhea" id="RHEA:22376"/>
        <dbReference type="Rhea" id="RHEA-COMP:10085"/>
        <dbReference type="Rhea" id="RHEA-COMP:10087"/>
        <dbReference type="ChEBI" id="CHEBI:65314"/>
        <dbReference type="ChEBI" id="CHEBI:65315"/>
        <dbReference type="EC" id="5.4.99.12"/>
    </reaction>
</comment>
<sequence length="248" mass="28059">MKRVKATVAYDGTGYAGYQYQPNMRTVQSVIDKALVKLHKDTSIYSVASGRTDAGVHAWGQVIHFDTPLNLPLDRWQMALNVLLPKDVRIVDTEFVSDDFHARYSATGKTYLYKWSLSRIQSPFERNYAVHLGKWTPDIERMRAAAQYVIGTHDFTSFCSSKTATENKVRTVRELTLEKQGEELLMTIEGDGFLYNMVRTIAGMLFAVGIGWNEPSDMKEILEAKDRKKAGKTAPAHGLYLMSVTYDD</sequence>
<reference evidence="7 8" key="1">
    <citation type="submission" date="2023-06" db="EMBL/GenBank/DDBJ databases">
        <title>Sporosarcina sp. nov., isolated from Korean traditional fermented seafood 'Jeotgal'.</title>
        <authorList>
            <person name="Yang A.I."/>
            <person name="Shin N.-R."/>
        </authorList>
    </citation>
    <scope>NUCLEOTIDE SEQUENCE [LARGE SCALE GENOMIC DNA]</scope>
    <source>
        <strain evidence="7 8">KCTC13119</strain>
    </source>
</reference>
<dbReference type="Proteomes" id="UP001282284">
    <property type="component" value="Unassembled WGS sequence"/>
</dbReference>
<comment type="subunit">
    <text evidence="4">Homodimer.</text>
</comment>
<keyword evidence="3 4" id="KW-0413">Isomerase</keyword>
<feature type="active site" description="Nucleophile" evidence="4">
    <location>
        <position position="53"/>
    </location>
</feature>
<dbReference type="InterPro" id="IPR020103">
    <property type="entry name" value="PsdUridine_synth_cat_dom_sf"/>
</dbReference>
<name>A0ABU4G8Q0_9BACL</name>
<comment type="caution">
    <text evidence="4">Lacks conserved residue(s) required for the propagation of feature annotation.</text>
</comment>
<dbReference type="SUPFAM" id="SSF55120">
    <property type="entry name" value="Pseudouridine synthase"/>
    <property type="match status" value="1"/>
</dbReference>
<keyword evidence="2 4" id="KW-0819">tRNA processing</keyword>
<dbReference type="Gene3D" id="3.30.70.660">
    <property type="entry name" value="Pseudouridine synthase I, catalytic domain, C-terminal subdomain"/>
    <property type="match status" value="1"/>
</dbReference>
<dbReference type="InterPro" id="IPR020094">
    <property type="entry name" value="TruA/RsuA/RluB/E/F_N"/>
</dbReference>
<proteinExistence type="inferred from homology"/>
<dbReference type="PIRSF" id="PIRSF001430">
    <property type="entry name" value="tRNA_psdUrid_synth"/>
    <property type="match status" value="1"/>
</dbReference>
<dbReference type="HAMAP" id="MF_00171">
    <property type="entry name" value="TruA"/>
    <property type="match status" value="1"/>
</dbReference>
<evidence type="ECO:0000313" key="8">
    <source>
        <dbReference type="Proteomes" id="UP001282284"/>
    </source>
</evidence>
<evidence type="ECO:0000256" key="5">
    <source>
        <dbReference type="RuleBase" id="RU003792"/>
    </source>
</evidence>
<dbReference type="InterPro" id="IPR001406">
    <property type="entry name" value="PsdUridine_synth_TruA"/>
</dbReference>
<evidence type="ECO:0000256" key="1">
    <source>
        <dbReference type="ARBA" id="ARBA00009375"/>
    </source>
</evidence>
<dbReference type="RefSeq" id="WP_317943651.1">
    <property type="nucleotide sequence ID" value="NZ_JAUBDI010000007.1"/>
</dbReference>
<feature type="domain" description="Pseudouridine synthase I TruA alpha/beta" evidence="6">
    <location>
        <begin position="6"/>
        <end position="105"/>
    </location>
</feature>
<accession>A0ABU4G8Q0</accession>
<dbReference type="EC" id="5.4.99.12" evidence="4"/>
<evidence type="ECO:0000256" key="3">
    <source>
        <dbReference type="ARBA" id="ARBA00023235"/>
    </source>
</evidence>
<comment type="function">
    <text evidence="4">Formation of pseudouridine at positions 38, 39 and 40 in the anticodon stem and loop of transfer RNAs.</text>
</comment>
<dbReference type="Pfam" id="PF01416">
    <property type="entry name" value="PseudoU_synth_1"/>
    <property type="match status" value="2"/>
</dbReference>
<dbReference type="Gene3D" id="3.30.70.580">
    <property type="entry name" value="Pseudouridine synthase I, catalytic domain, N-terminal subdomain"/>
    <property type="match status" value="1"/>
</dbReference>
<evidence type="ECO:0000256" key="4">
    <source>
        <dbReference type="HAMAP-Rule" id="MF_00171"/>
    </source>
</evidence>
<feature type="domain" description="Pseudouridine synthase I TruA alpha/beta" evidence="6">
    <location>
        <begin position="145"/>
        <end position="247"/>
    </location>
</feature>
<evidence type="ECO:0000259" key="6">
    <source>
        <dbReference type="Pfam" id="PF01416"/>
    </source>
</evidence>
<dbReference type="PANTHER" id="PTHR11142:SF0">
    <property type="entry name" value="TRNA PSEUDOURIDINE SYNTHASE-LIKE 1"/>
    <property type="match status" value="1"/>
</dbReference>
<dbReference type="PANTHER" id="PTHR11142">
    <property type="entry name" value="PSEUDOURIDYLATE SYNTHASE"/>
    <property type="match status" value="1"/>
</dbReference>
<dbReference type="CDD" id="cd02570">
    <property type="entry name" value="PseudoU_synth_EcTruA"/>
    <property type="match status" value="1"/>
</dbReference>
<dbReference type="InterPro" id="IPR020097">
    <property type="entry name" value="PsdUridine_synth_TruA_a/b_dom"/>
</dbReference>
<comment type="similarity">
    <text evidence="1 4 5">Belongs to the tRNA pseudouridine synthase TruA family.</text>
</comment>